<feature type="signal peptide" evidence="1">
    <location>
        <begin position="1"/>
        <end position="16"/>
    </location>
</feature>
<dbReference type="Gene3D" id="3.20.20.80">
    <property type="entry name" value="Glycosidases"/>
    <property type="match status" value="1"/>
</dbReference>
<name>A0A818M5Q8_9BILA</name>
<evidence type="ECO:0000313" key="2">
    <source>
        <dbReference type="EMBL" id="CAF3580780.1"/>
    </source>
</evidence>
<evidence type="ECO:0000256" key="1">
    <source>
        <dbReference type="SAM" id="SignalP"/>
    </source>
</evidence>
<keyword evidence="1" id="KW-0732">Signal</keyword>
<reference evidence="2" key="1">
    <citation type="submission" date="2021-02" db="EMBL/GenBank/DDBJ databases">
        <authorList>
            <person name="Nowell W R."/>
        </authorList>
    </citation>
    <scope>NUCLEOTIDE SEQUENCE</scope>
</reference>
<accession>A0A818M5Q8</accession>
<sequence length="402" mass="44974">MYIVLAFVCLIGVTDQRILHRHDFSSLNDDDDNTYFRGSNYIRLINTSMHATFEPSLYSTWMIETALGQMQSYGYNYVRVFLACPTFYAGFGLSSPGVPLNYTKNVIDFLVRAANHKILVMLTADFNPLNYQSIINSYPMPPNVTGGNVIIFHRGQVEAKAQFFRDLLSQIKAVNMTAFENIFAIDIFNEIAVSVREQPFSLTSGLVPFEDILYDMANGNDRQRMLDIAGNIWMDTVVAAIKLVSPRILVTASLFSPNAVGHDGFDGVQVRPPDADDRYPLRPASLIQSLADYIDLHVYASENAQKELAGAALSPEKPILMGETGAYTGFFSNASIAALAIKKVIIDSFDYGFIGWSIWTWDSIDQQPRFWTLTEQNNTINNVLAPSVWPIGKLAKKLPIKF</sequence>
<dbReference type="SUPFAM" id="SSF51445">
    <property type="entry name" value="(Trans)glycosidases"/>
    <property type="match status" value="1"/>
</dbReference>
<organism evidence="2 3">
    <name type="scientific">Adineta steineri</name>
    <dbReference type="NCBI Taxonomy" id="433720"/>
    <lineage>
        <taxon>Eukaryota</taxon>
        <taxon>Metazoa</taxon>
        <taxon>Spiralia</taxon>
        <taxon>Gnathifera</taxon>
        <taxon>Rotifera</taxon>
        <taxon>Eurotatoria</taxon>
        <taxon>Bdelloidea</taxon>
        <taxon>Adinetida</taxon>
        <taxon>Adinetidae</taxon>
        <taxon>Adineta</taxon>
    </lineage>
</organism>
<dbReference type="AlphaFoldDB" id="A0A818M5Q8"/>
<dbReference type="InterPro" id="IPR017853">
    <property type="entry name" value="GH"/>
</dbReference>
<evidence type="ECO:0000313" key="3">
    <source>
        <dbReference type="Proteomes" id="UP000663868"/>
    </source>
</evidence>
<gene>
    <name evidence="2" type="ORF">KXQ929_LOCUS4111</name>
</gene>
<evidence type="ECO:0008006" key="4">
    <source>
        <dbReference type="Google" id="ProtNLM"/>
    </source>
</evidence>
<proteinExistence type="predicted"/>
<feature type="chain" id="PRO_5032394670" description="Glycoside hydrolase family 5 domain-containing protein" evidence="1">
    <location>
        <begin position="17"/>
        <end position="402"/>
    </location>
</feature>
<dbReference type="Proteomes" id="UP000663868">
    <property type="component" value="Unassembled WGS sequence"/>
</dbReference>
<dbReference type="EMBL" id="CAJOBB010000138">
    <property type="protein sequence ID" value="CAF3580780.1"/>
    <property type="molecule type" value="Genomic_DNA"/>
</dbReference>
<protein>
    <recommendedName>
        <fullName evidence="4">Glycoside hydrolase family 5 domain-containing protein</fullName>
    </recommendedName>
</protein>
<comment type="caution">
    <text evidence="2">The sequence shown here is derived from an EMBL/GenBank/DDBJ whole genome shotgun (WGS) entry which is preliminary data.</text>
</comment>